<reference evidence="1" key="1">
    <citation type="submission" date="2016-04" db="EMBL/GenBank/DDBJ databases">
        <authorList>
            <person name="Evans L.H."/>
            <person name="Alamgir A."/>
            <person name="Owens N."/>
            <person name="Weber N.D."/>
            <person name="Virtaneva K."/>
            <person name="Barbian K."/>
            <person name="Babar A."/>
            <person name="Rosenke K."/>
        </authorList>
    </citation>
    <scope>NUCLEOTIDE SEQUENCE [LARGE SCALE GENOMIC DNA]</scope>
    <source>
        <strain evidence="1">CBS 101.48</strain>
    </source>
</reference>
<evidence type="ECO:0000313" key="2">
    <source>
        <dbReference type="Proteomes" id="UP000078561"/>
    </source>
</evidence>
<evidence type="ECO:0000313" key="1">
    <source>
        <dbReference type="EMBL" id="SAL94878.1"/>
    </source>
</evidence>
<dbReference type="InParanoid" id="A0A163LNP7"/>
<keyword evidence="2" id="KW-1185">Reference proteome</keyword>
<organism evidence="1">
    <name type="scientific">Absidia glauca</name>
    <name type="common">Pin mould</name>
    <dbReference type="NCBI Taxonomy" id="4829"/>
    <lineage>
        <taxon>Eukaryota</taxon>
        <taxon>Fungi</taxon>
        <taxon>Fungi incertae sedis</taxon>
        <taxon>Mucoromycota</taxon>
        <taxon>Mucoromycotina</taxon>
        <taxon>Mucoromycetes</taxon>
        <taxon>Mucorales</taxon>
        <taxon>Cunninghamellaceae</taxon>
        <taxon>Absidia</taxon>
    </lineage>
</organism>
<dbReference type="AlphaFoldDB" id="A0A163LNP7"/>
<protein>
    <submittedName>
        <fullName evidence="1">Uncharacterized protein</fullName>
    </submittedName>
</protein>
<dbReference type="Proteomes" id="UP000078561">
    <property type="component" value="Unassembled WGS sequence"/>
</dbReference>
<dbReference type="EMBL" id="LT550042">
    <property type="protein sequence ID" value="SAL94878.1"/>
    <property type="molecule type" value="Genomic_DNA"/>
</dbReference>
<name>A0A163LNP7_ABSGL</name>
<proteinExistence type="predicted"/>
<gene>
    <name evidence="1" type="primary">ABSGL_00170.1 scaffold 349</name>
</gene>
<accession>A0A163LNP7</accession>
<sequence>MSFIDLAVDTITQQSTGPVSPFADECPATITCPRSDFEVFVEPLSAFENHQEAPNNPCAKSYLTPFDSNDNLY</sequence>